<comment type="similarity">
    <text evidence="1">Belongs to the glycosyltransferase 2 family. WaaE/KdtX subfamily.</text>
</comment>
<dbReference type="AlphaFoldDB" id="A0A3N5DNB3"/>
<proteinExistence type="inferred from homology"/>
<dbReference type="RefSeq" id="WP_123878092.1">
    <property type="nucleotide sequence ID" value="NZ_RPFZ01000001.1"/>
</dbReference>
<dbReference type="OrthoDB" id="9815923at2"/>
<keyword evidence="4" id="KW-1185">Reference proteome</keyword>
<dbReference type="PANTHER" id="PTHR43630">
    <property type="entry name" value="POLY-BETA-1,6-N-ACETYL-D-GLUCOSAMINE SYNTHASE"/>
    <property type="match status" value="1"/>
</dbReference>
<evidence type="ECO:0000256" key="1">
    <source>
        <dbReference type="ARBA" id="ARBA00038494"/>
    </source>
</evidence>
<name>A0A3N5DNB3_9SPHN</name>
<sequence length="308" mass="35574">MNDPRVTTIILTKNEERHLRRAIASVAADSDSVIVLDSGSTDATEAIAREMGARFETNPWVNHAAQFNHGLRLVDKDAEWVLRLDADEILEKGWYRRFAEQLADRPGAAGFTFTRTMTFRGKPIRRGLARTRQLRLFRAGLGRCEARWMDEHIVVDGPVAKLDIELLDDNLNDLAWWTDKHQAYANREAIELLLNERREESTGLTMTRQARIKRWIKDRIYRRLPSGLRALAFFLLRYVFALGFLDGRRGFQFHVLQGFWYRLYVDIRIEEIEALMRREGIDLPAAIRSVTGIAVGQVDDVAKRPRTP</sequence>
<feature type="domain" description="Glycosyltransferase 2-like" evidence="2">
    <location>
        <begin position="9"/>
        <end position="115"/>
    </location>
</feature>
<gene>
    <name evidence="3" type="ORF">EG799_02015</name>
</gene>
<dbReference type="EMBL" id="RPFZ01000001">
    <property type="protein sequence ID" value="RPF70531.1"/>
    <property type="molecule type" value="Genomic_DNA"/>
</dbReference>
<reference evidence="3 4" key="1">
    <citation type="submission" date="2018-11" db="EMBL/GenBank/DDBJ databases">
        <title>Erythrobacter spongiae sp. nov., isolated from a marine sponge.</title>
        <authorList>
            <person name="Zhuang L."/>
            <person name="Luo L."/>
        </authorList>
    </citation>
    <scope>NUCLEOTIDE SEQUENCE [LARGE SCALE GENOMIC DNA]</scope>
    <source>
        <strain evidence="3 4">HN-E23</strain>
    </source>
</reference>
<evidence type="ECO:0000259" key="2">
    <source>
        <dbReference type="Pfam" id="PF00535"/>
    </source>
</evidence>
<organism evidence="3 4">
    <name type="scientific">Aurantiacibacter spongiae</name>
    <dbReference type="NCBI Taxonomy" id="2488860"/>
    <lineage>
        <taxon>Bacteria</taxon>
        <taxon>Pseudomonadati</taxon>
        <taxon>Pseudomonadota</taxon>
        <taxon>Alphaproteobacteria</taxon>
        <taxon>Sphingomonadales</taxon>
        <taxon>Erythrobacteraceae</taxon>
        <taxon>Aurantiacibacter</taxon>
    </lineage>
</organism>
<dbReference type="Gene3D" id="3.90.550.10">
    <property type="entry name" value="Spore Coat Polysaccharide Biosynthesis Protein SpsA, Chain A"/>
    <property type="match status" value="1"/>
</dbReference>
<evidence type="ECO:0000313" key="4">
    <source>
        <dbReference type="Proteomes" id="UP000275232"/>
    </source>
</evidence>
<dbReference type="Proteomes" id="UP000275232">
    <property type="component" value="Unassembled WGS sequence"/>
</dbReference>
<evidence type="ECO:0000313" key="3">
    <source>
        <dbReference type="EMBL" id="RPF70531.1"/>
    </source>
</evidence>
<comment type="caution">
    <text evidence="3">The sequence shown here is derived from an EMBL/GenBank/DDBJ whole genome shotgun (WGS) entry which is preliminary data.</text>
</comment>
<accession>A0A3N5DNB3</accession>
<keyword evidence="3" id="KW-0808">Transferase</keyword>
<dbReference type="InterPro" id="IPR029044">
    <property type="entry name" value="Nucleotide-diphossugar_trans"/>
</dbReference>
<dbReference type="SUPFAM" id="SSF53448">
    <property type="entry name" value="Nucleotide-diphospho-sugar transferases"/>
    <property type="match status" value="1"/>
</dbReference>
<dbReference type="CDD" id="cd02511">
    <property type="entry name" value="Beta4Glucosyltransferase"/>
    <property type="match status" value="1"/>
</dbReference>
<protein>
    <submittedName>
        <fullName evidence="3">Glycosyltransferase family 2 protein</fullName>
    </submittedName>
</protein>
<dbReference type="InterPro" id="IPR001173">
    <property type="entry name" value="Glyco_trans_2-like"/>
</dbReference>
<dbReference type="GO" id="GO:0016740">
    <property type="term" value="F:transferase activity"/>
    <property type="evidence" value="ECO:0007669"/>
    <property type="project" value="UniProtKB-KW"/>
</dbReference>
<dbReference type="Pfam" id="PF00535">
    <property type="entry name" value="Glycos_transf_2"/>
    <property type="match status" value="1"/>
</dbReference>
<dbReference type="PANTHER" id="PTHR43630:SF2">
    <property type="entry name" value="GLYCOSYLTRANSFERASE"/>
    <property type="match status" value="1"/>
</dbReference>